<evidence type="ECO:0000313" key="2">
    <source>
        <dbReference type="Proteomes" id="UP000436522"/>
    </source>
</evidence>
<dbReference type="InterPro" id="IPR027417">
    <property type="entry name" value="P-loop_NTPase"/>
</dbReference>
<dbReference type="Proteomes" id="UP000436522">
    <property type="component" value="Unassembled WGS sequence"/>
</dbReference>
<dbReference type="AlphaFoldDB" id="A0A640VKQ9"/>
<keyword evidence="2" id="KW-1185">Reference proteome</keyword>
<reference evidence="1 2" key="1">
    <citation type="submission" date="2019-12" db="EMBL/GenBank/DDBJ databases">
        <title>Roseobacter cerasinus sp. nov., isolated from seawater around aquaculture.</title>
        <authorList>
            <person name="Muramatsu S."/>
            <person name="Takabe Y."/>
            <person name="Mori K."/>
            <person name="Takaichi S."/>
            <person name="Hanada S."/>
        </authorList>
    </citation>
    <scope>NUCLEOTIDE SEQUENCE [LARGE SCALE GENOMIC DNA]</scope>
    <source>
        <strain evidence="1 2">AI77</strain>
    </source>
</reference>
<name>A0A640VKQ9_9RHOB</name>
<accession>A0A640VKQ9</accession>
<comment type="caution">
    <text evidence="1">The sequence shown here is derived from an EMBL/GenBank/DDBJ whole genome shotgun (WGS) entry which is preliminary data.</text>
</comment>
<dbReference type="Gene3D" id="3.40.50.300">
    <property type="entry name" value="P-loop containing nucleotide triphosphate hydrolases"/>
    <property type="match status" value="1"/>
</dbReference>
<evidence type="ECO:0000313" key="1">
    <source>
        <dbReference type="EMBL" id="GFE49018.1"/>
    </source>
</evidence>
<dbReference type="SUPFAM" id="SSF52540">
    <property type="entry name" value="P-loop containing nucleoside triphosphate hydrolases"/>
    <property type="match status" value="1"/>
</dbReference>
<dbReference type="Pfam" id="PF13604">
    <property type="entry name" value="AAA_30"/>
    <property type="match status" value="1"/>
</dbReference>
<dbReference type="EMBL" id="BLIV01000002">
    <property type="protein sequence ID" value="GFE49018.1"/>
    <property type="molecule type" value="Genomic_DNA"/>
</dbReference>
<protein>
    <submittedName>
        <fullName evidence="1">Uncharacterized protein</fullName>
    </submittedName>
</protein>
<organism evidence="1 2">
    <name type="scientific">Roseobacter cerasinus</name>
    <dbReference type="NCBI Taxonomy" id="2602289"/>
    <lineage>
        <taxon>Bacteria</taxon>
        <taxon>Pseudomonadati</taxon>
        <taxon>Pseudomonadota</taxon>
        <taxon>Alphaproteobacteria</taxon>
        <taxon>Rhodobacterales</taxon>
        <taxon>Roseobacteraceae</taxon>
        <taxon>Roseobacter</taxon>
    </lineage>
</organism>
<dbReference type="OrthoDB" id="1826980at2"/>
<proteinExistence type="predicted"/>
<sequence length="380" mass="41300">MRQIPYLSPITRLGPEIDLPSAKDVAQQAQELPKQPIDPRNTAFERRLAKLVAAQRAEREALLNRQVRQRINEIKARQARLPTGRRGMLARATGQFQKLVDQMAADVMASETRDRIAQQALVTKHLTERRALTREGQSQGLSSAFLAQTKADPKQALLLKDDGLPHSQAQLIARPELVLDHVSQTKASFKRVDVLRALAKHIDDPLALQTAAGQAMQSSELVRLARDGTTPAFTTRDYQKAERDLDQATSAMSARHGFGVSAVHIASATLAKNRETKKAFGGKLSLEQQTALHHVLGKKQLSSVVGLAGAGKSTLLATAHNAWAKQGMTVHGAALAGKAAEELQTASSIQSRTIASLELSWKNGYEPIAKGDVLVIDDAR</sequence>
<gene>
    <name evidence="1" type="ORF">So717_07710</name>
</gene>
<dbReference type="RefSeq" id="WP_159974916.1">
    <property type="nucleotide sequence ID" value="NZ_BLIV01000002.1"/>
</dbReference>